<dbReference type="EMBL" id="GBHO01016758">
    <property type="protein sequence ID" value="JAG26846.1"/>
    <property type="molecule type" value="Transcribed_RNA"/>
</dbReference>
<gene>
    <name evidence="1" type="ORF">CM83_15056</name>
</gene>
<sequence length="112" mass="12814">MRRMKEHLLHCIINSERNCNAKSLLFVVILPSHDTRLHSSNADDNMSSNTTKNDNNEICNIEANNKRKRSSSQTTRHCNSTKNYTSYGNSQSTEYNLIHSPYCLGHILCQAE</sequence>
<dbReference type="AlphaFoldDB" id="A0A0A9Y5D6"/>
<proteinExistence type="predicted"/>
<reference evidence="1" key="1">
    <citation type="journal article" date="2014" name="PLoS ONE">
        <title>Transcriptome-Based Identification of ABC Transporters in the Western Tarnished Plant Bug Lygus hesperus.</title>
        <authorList>
            <person name="Hull J.J."/>
            <person name="Chaney K."/>
            <person name="Geib S.M."/>
            <person name="Fabrick J.A."/>
            <person name="Brent C.S."/>
            <person name="Walsh D."/>
            <person name="Lavine L.C."/>
        </authorList>
    </citation>
    <scope>NUCLEOTIDE SEQUENCE</scope>
</reference>
<evidence type="ECO:0000313" key="1">
    <source>
        <dbReference type="EMBL" id="JAG26846.1"/>
    </source>
</evidence>
<name>A0A0A9Y5D6_LYGHE</name>
<reference evidence="1" key="2">
    <citation type="submission" date="2014-07" db="EMBL/GenBank/DDBJ databases">
        <authorList>
            <person name="Hull J."/>
        </authorList>
    </citation>
    <scope>NUCLEOTIDE SEQUENCE</scope>
</reference>
<protein>
    <submittedName>
        <fullName evidence="1">Uncharacterized protein</fullName>
    </submittedName>
</protein>
<accession>A0A0A9Y5D6</accession>
<organism evidence="1">
    <name type="scientific">Lygus hesperus</name>
    <name type="common">Western plant bug</name>
    <dbReference type="NCBI Taxonomy" id="30085"/>
    <lineage>
        <taxon>Eukaryota</taxon>
        <taxon>Metazoa</taxon>
        <taxon>Ecdysozoa</taxon>
        <taxon>Arthropoda</taxon>
        <taxon>Hexapoda</taxon>
        <taxon>Insecta</taxon>
        <taxon>Pterygota</taxon>
        <taxon>Neoptera</taxon>
        <taxon>Paraneoptera</taxon>
        <taxon>Hemiptera</taxon>
        <taxon>Heteroptera</taxon>
        <taxon>Panheteroptera</taxon>
        <taxon>Cimicomorpha</taxon>
        <taxon>Miridae</taxon>
        <taxon>Mirini</taxon>
        <taxon>Lygus</taxon>
    </lineage>
</organism>